<name>A0A8N4F366_ELAGV</name>
<evidence type="ECO:0000313" key="2">
    <source>
        <dbReference type="Proteomes" id="UP000504607"/>
    </source>
</evidence>
<dbReference type="RefSeq" id="XP_029123737.1">
    <property type="nucleotide sequence ID" value="XM_029267904.1"/>
</dbReference>
<keyword evidence="2" id="KW-1185">Reference proteome</keyword>
<feature type="region of interest" description="Disordered" evidence="1">
    <location>
        <begin position="13"/>
        <end position="92"/>
    </location>
</feature>
<proteinExistence type="predicted"/>
<gene>
    <name evidence="3" type="primary">LOC114914728</name>
</gene>
<feature type="compositionally biased region" description="Acidic residues" evidence="1">
    <location>
        <begin position="43"/>
        <end position="62"/>
    </location>
</feature>
<evidence type="ECO:0000256" key="1">
    <source>
        <dbReference type="SAM" id="MobiDB-lite"/>
    </source>
</evidence>
<dbReference type="AlphaFoldDB" id="A0A8N4F366"/>
<dbReference type="Proteomes" id="UP000504607">
    <property type="component" value="Chromosome 13"/>
</dbReference>
<organism evidence="2 3">
    <name type="scientific">Elaeis guineensis var. tenera</name>
    <name type="common">Oil palm</name>
    <dbReference type="NCBI Taxonomy" id="51953"/>
    <lineage>
        <taxon>Eukaryota</taxon>
        <taxon>Viridiplantae</taxon>
        <taxon>Streptophyta</taxon>
        <taxon>Embryophyta</taxon>
        <taxon>Tracheophyta</taxon>
        <taxon>Spermatophyta</taxon>
        <taxon>Magnoliopsida</taxon>
        <taxon>Liliopsida</taxon>
        <taxon>Arecaceae</taxon>
        <taxon>Arecoideae</taxon>
        <taxon>Cocoseae</taxon>
        <taxon>Elaeidinae</taxon>
        <taxon>Elaeis</taxon>
    </lineage>
</organism>
<reference evidence="3" key="1">
    <citation type="submission" date="2025-08" db="UniProtKB">
        <authorList>
            <consortium name="RefSeq"/>
        </authorList>
    </citation>
    <scope>IDENTIFICATION</scope>
</reference>
<protein>
    <submittedName>
        <fullName evidence="3">Nucleolar transcription factor 1-like</fullName>
    </submittedName>
</protein>
<sequence>MSWLDVNECFDVDEKPNNRTRKRGPRNLNVDNKGKGKEKIIEEDIEVIEEDEGNEEEEEEEENQKMIMLKDDDDGGGGGGNDDISLGDDYDD</sequence>
<feature type="compositionally biased region" description="Basic and acidic residues" evidence="1">
    <location>
        <begin position="32"/>
        <end position="42"/>
    </location>
</feature>
<accession>A0A8N4F366</accession>
<evidence type="ECO:0000313" key="3">
    <source>
        <dbReference type="RefSeq" id="XP_029123737.1"/>
    </source>
</evidence>